<feature type="non-terminal residue" evidence="1">
    <location>
        <position position="1"/>
    </location>
</feature>
<evidence type="ECO:0000313" key="1">
    <source>
        <dbReference type="EMBL" id="RZB91445.1"/>
    </source>
</evidence>
<sequence>FDFAPLLGLAMRRKVWFCSVARLDCEKKRLCDYKVMARVPDKIKLIDGSRELLSFLQSDMEHLPFRKFRFVDFSSVIAGHFQTGLLVGSYPPSVSNSFKASKLMINELVLEIQEFRERLLDLGIKVRSVLTPIGQGSSQVSGSSQLSSKDVFLSKAEVKNISQINAIFELLFFYTGIHIGRYRVEVMVNHKGEQTKFLLWDRECAELIGQSADEVNRLKIEDGDVDLNAFPQALDRLLGCFLAFKVKVQPRFMNAVVLKYSDESNLINVVLDMLPGSEVVFCQVYFSYCDCMHIFRLFLYSQFIYHEAMLQDREFNT</sequence>
<proteinExistence type="predicted"/>
<keyword evidence="2" id="KW-1185">Reference proteome</keyword>
<gene>
    <name evidence="1" type="ORF">D0Y65_023737</name>
</gene>
<dbReference type="SUPFAM" id="SSF50249">
    <property type="entry name" value="Nucleic acid-binding proteins"/>
    <property type="match status" value="1"/>
</dbReference>
<name>A0A445IZA1_GLYSO</name>
<dbReference type="InterPro" id="IPR012340">
    <property type="entry name" value="NA-bd_OB-fold"/>
</dbReference>
<organism evidence="1 2">
    <name type="scientific">Glycine soja</name>
    <name type="common">Wild soybean</name>
    <dbReference type="NCBI Taxonomy" id="3848"/>
    <lineage>
        <taxon>Eukaryota</taxon>
        <taxon>Viridiplantae</taxon>
        <taxon>Streptophyta</taxon>
        <taxon>Embryophyta</taxon>
        <taxon>Tracheophyta</taxon>
        <taxon>Spermatophyta</taxon>
        <taxon>Magnoliopsida</taxon>
        <taxon>eudicotyledons</taxon>
        <taxon>Gunneridae</taxon>
        <taxon>Pentapetalae</taxon>
        <taxon>rosids</taxon>
        <taxon>fabids</taxon>
        <taxon>Fabales</taxon>
        <taxon>Fabaceae</taxon>
        <taxon>Papilionoideae</taxon>
        <taxon>50 kb inversion clade</taxon>
        <taxon>NPAAA clade</taxon>
        <taxon>indigoferoid/millettioid clade</taxon>
        <taxon>Phaseoleae</taxon>
        <taxon>Glycine</taxon>
        <taxon>Glycine subgen. Soja</taxon>
    </lineage>
</organism>
<protein>
    <submittedName>
        <fullName evidence="1">Uncharacterized protein</fullName>
    </submittedName>
</protein>
<dbReference type="Proteomes" id="UP000289340">
    <property type="component" value="Chromosome 9"/>
</dbReference>
<dbReference type="Gene3D" id="2.40.50.140">
    <property type="entry name" value="Nucleic acid-binding proteins"/>
    <property type="match status" value="1"/>
</dbReference>
<dbReference type="AlphaFoldDB" id="A0A445IZA1"/>
<dbReference type="EMBL" id="QZWG01000009">
    <property type="protein sequence ID" value="RZB91445.1"/>
    <property type="molecule type" value="Genomic_DNA"/>
</dbReference>
<evidence type="ECO:0000313" key="2">
    <source>
        <dbReference type="Proteomes" id="UP000289340"/>
    </source>
</evidence>
<reference evidence="1 2" key="1">
    <citation type="submission" date="2018-09" db="EMBL/GenBank/DDBJ databases">
        <title>A high-quality reference genome of wild soybean provides a powerful tool to mine soybean genomes.</title>
        <authorList>
            <person name="Xie M."/>
            <person name="Chung C.Y.L."/>
            <person name="Li M.-W."/>
            <person name="Wong F.-L."/>
            <person name="Chan T.-F."/>
            <person name="Lam H.-M."/>
        </authorList>
    </citation>
    <scope>NUCLEOTIDE SEQUENCE [LARGE SCALE GENOMIC DNA]</scope>
    <source>
        <strain evidence="2">cv. W05</strain>
        <tissue evidence="1">Hypocotyl of etiolated seedlings</tissue>
    </source>
</reference>
<comment type="caution">
    <text evidence="1">The sequence shown here is derived from an EMBL/GenBank/DDBJ whole genome shotgun (WGS) entry which is preliminary data.</text>
</comment>
<accession>A0A445IZA1</accession>